<organism evidence="1 2">
    <name type="scientific">Streptomyces misionensis</name>
    <dbReference type="NCBI Taxonomy" id="67331"/>
    <lineage>
        <taxon>Bacteria</taxon>
        <taxon>Bacillati</taxon>
        <taxon>Actinomycetota</taxon>
        <taxon>Actinomycetes</taxon>
        <taxon>Kitasatosporales</taxon>
        <taxon>Streptomycetaceae</taxon>
        <taxon>Streptomyces</taxon>
    </lineage>
</organism>
<sequence>MHDRADEVAGKGLPGVWVGDTGVLASDAVAAVARDAMRMAEAFRGGAKALHALPEPLPDTGAARRLVREWPAGAAGTATGPEAESWAGRRPAAVAEIVSLRRAVRRPLRPGRSDS</sequence>
<dbReference type="RefSeq" id="WP_146466497.1">
    <property type="nucleotide sequence ID" value="NZ_VOGW01000113.1"/>
</dbReference>
<evidence type="ECO:0000313" key="1">
    <source>
        <dbReference type="EMBL" id="TWV42528.1"/>
    </source>
</evidence>
<reference evidence="1" key="1">
    <citation type="journal article" date="2019" name="Microbiol. Resour. Announc.">
        <title>Draft Genomic Sequences of Streptomyces misionensis and Streptomyces albidoflavus, bacteria applied for phytopathogen biocontrol.</title>
        <authorList>
            <person name="Pylro V."/>
            <person name="Dias A."/>
            <person name="Andreote F."/>
            <person name="Varani A."/>
            <person name="Andreote C."/>
            <person name="Bernardo E."/>
            <person name="Martins T."/>
        </authorList>
    </citation>
    <scope>NUCLEOTIDE SEQUENCE [LARGE SCALE GENOMIC DNA]</scope>
    <source>
        <strain evidence="1">66</strain>
    </source>
</reference>
<comment type="caution">
    <text evidence="1">The sequence shown here is derived from an EMBL/GenBank/DDBJ whole genome shotgun (WGS) entry which is preliminary data.</text>
</comment>
<proteinExistence type="predicted"/>
<dbReference type="Proteomes" id="UP000320481">
    <property type="component" value="Unassembled WGS sequence"/>
</dbReference>
<dbReference type="EMBL" id="VOGW01000113">
    <property type="protein sequence ID" value="TWV42528.1"/>
    <property type="molecule type" value="Genomic_DNA"/>
</dbReference>
<evidence type="ECO:0000313" key="2">
    <source>
        <dbReference type="Proteomes" id="UP000320481"/>
    </source>
</evidence>
<gene>
    <name evidence="1" type="ORF">FRZ03_19795</name>
</gene>
<accession>A0A5C6JLL5</accession>
<name>A0A5C6JLL5_9ACTN</name>
<dbReference type="AlphaFoldDB" id="A0A5C6JLL5"/>
<protein>
    <submittedName>
        <fullName evidence="1">Uncharacterized protein</fullName>
    </submittedName>
</protein>
<keyword evidence="2" id="KW-1185">Reference proteome</keyword>